<organism evidence="1 2">
    <name type="scientific">Paractinoplanes globisporus</name>
    <dbReference type="NCBI Taxonomy" id="113565"/>
    <lineage>
        <taxon>Bacteria</taxon>
        <taxon>Bacillati</taxon>
        <taxon>Actinomycetota</taxon>
        <taxon>Actinomycetes</taxon>
        <taxon>Micromonosporales</taxon>
        <taxon>Micromonosporaceae</taxon>
        <taxon>Paractinoplanes</taxon>
    </lineage>
</organism>
<dbReference type="Proteomes" id="UP001602245">
    <property type="component" value="Unassembled WGS sequence"/>
</dbReference>
<dbReference type="RefSeq" id="WP_020518058.1">
    <property type="nucleotide sequence ID" value="NZ_JBIAZU010000005.1"/>
</dbReference>
<reference evidence="1 2" key="1">
    <citation type="submission" date="2024-10" db="EMBL/GenBank/DDBJ databases">
        <title>The Natural Products Discovery Center: Release of the First 8490 Sequenced Strains for Exploring Actinobacteria Biosynthetic Diversity.</title>
        <authorList>
            <person name="Kalkreuter E."/>
            <person name="Kautsar S.A."/>
            <person name="Yang D."/>
            <person name="Bader C.D."/>
            <person name="Teijaro C.N."/>
            <person name="Fluegel L."/>
            <person name="Davis C.M."/>
            <person name="Simpson J.R."/>
            <person name="Lauterbach L."/>
            <person name="Steele A.D."/>
            <person name="Gui C."/>
            <person name="Meng S."/>
            <person name="Li G."/>
            <person name="Viehrig K."/>
            <person name="Ye F."/>
            <person name="Su P."/>
            <person name="Kiefer A.F."/>
            <person name="Nichols A."/>
            <person name="Cepeda A.J."/>
            <person name="Yan W."/>
            <person name="Fan B."/>
            <person name="Jiang Y."/>
            <person name="Adhikari A."/>
            <person name="Zheng C.-J."/>
            <person name="Schuster L."/>
            <person name="Cowan T.M."/>
            <person name="Smanski M.J."/>
            <person name="Chevrette M.G."/>
            <person name="De Carvalho L.P.S."/>
            <person name="Shen B."/>
        </authorList>
    </citation>
    <scope>NUCLEOTIDE SEQUENCE [LARGE SCALE GENOMIC DNA]</scope>
    <source>
        <strain evidence="1 2">NPDC000087</strain>
    </source>
</reference>
<evidence type="ECO:0000313" key="1">
    <source>
        <dbReference type="EMBL" id="MFF5293500.1"/>
    </source>
</evidence>
<dbReference type="EMBL" id="JBIAZU010000005">
    <property type="protein sequence ID" value="MFF5293500.1"/>
    <property type="molecule type" value="Genomic_DNA"/>
</dbReference>
<evidence type="ECO:0000313" key="2">
    <source>
        <dbReference type="Proteomes" id="UP001602245"/>
    </source>
</evidence>
<sequence length="143" mass="15539">MSRSTEFLLELARSLEQELTGLAAVDSRVDGSYCELKVTPIRAEACGFTIHSEEDTEMTVEFGRFSVAHVYSPDFDALAADLNSMVTALLAGEVHERVGFVNEKPCRAKATVGEGGATSAFSTRDGLCIGGETRKFEYSPYRS</sequence>
<protein>
    <submittedName>
        <fullName evidence="1">Uncharacterized protein</fullName>
    </submittedName>
</protein>
<keyword evidence="2" id="KW-1185">Reference proteome</keyword>
<name>A0ABW6WLR4_9ACTN</name>
<gene>
    <name evidence="1" type="ORF">ACFY35_29050</name>
</gene>
<comment type="caution">
    <text evidence="1">The sequence shown here is derived from an EMBL/GenBank/DDBJ whole genome shotgun (WGS) entry which is preliminary data.</text>
</comment>
<accession>A0ABW6WLR4</accession>
<proteinExistence type="predicted"/>